<comment type="cofactor">
    <cofactor evidence="15">
        <name>[2Fe-2S] cluster</name>
        <dbReference type="ChEBI" id="CHEBI:190135"/>
    </cofactor>
    <text evidence="15">Binds 1 [2Fe-2S] cluster per subunit. This cluster acts as a Lewis acid cofactor.</text>
</comment>
<comment type="subunit">
    <text evidence="15">Homodimer.</text>
</comment>
<dbReference type="EMBL" id="CP060634">
    <property type="protein sequence ID" value="QNM07007.1"/>
    <property type="molecule type" value="Genomic_DNA"/>
</dbReference>
<feature type="binding site" evidence="15">
    <location>
        <position position="78"/>
    </location>
    <ligand>
        <name>Mg(2+)</name>
        <dbReference type="ChEBI" id="CHEBI:18420"/>
    </ligand>
</feature>
<keyword evidence="7 15" id="KW-0408">Iron</keyword>
<dbReference type="SUPFAM" id="SSF52016">
    <property type="entry name" value="LeuD/IlvD-like"/>
    <property type="match status" value="1"/>
</dbReference>
<feature type="active site" description="Proton acceptor" evidence="15">
    <location>
        <position position="468"/>
    </location>
</feature>
<evidence type="ECO:0000256" key="1">
    <source>
        <dbReference type="ARBA" id="ARBA00001946"/>
    </source>
</evidence>
<comment type="similarity">
    <text evidence="2 15">Belongs to the IlvD/Edd family.</text>
</comment>
<evidence type="ECO:0000256" key="13">
    <source>
        <dbReference type="ARBA" id="ARBA00029437"/>
    </source>
</evidence>
<dbReference type="InterPro" id="IPR004404">
    <property type="entry name" value="DihydroxyA_deHydtase"/>
</dbReference>
<keyword evidence="6 15" id="KW-0460">Magnesium</keyword>
<feature type="domain" description="Dihydroxy-acid/6-phosphogluconate dehydratase C-terminal" evidence="17">
    <location>
        <begin position="358"/>
        <end position="549"/>
    </location>
</feature>
<comment type="pathway">
    <text evidence="12 15">Amino-acid biosynthesis; L-valine biosynthesis; L-valine from pyruvate: step 3/4.</text>
</comment>
<proteinExistence type="inferred from homology"/>
<dbReference type="InterPro" id="IPR042096">
    <property type="entry name" value="Dihydro-acid_dehy_C"/>
</dbReference>
<evidence type="ECO:0000256" key="14">
    <source>
        <dbReference type="ARBA" id="ARBA00029490"/>
    </source>
</evidence>
<keyword evidence="4 15" id="KW-0001">2Fe-2S</keyword>
<dbReference type="GO" id="GO:0009097">
    <property type="term" value="P:isoleucine biosynthetic process"/>
    <property type="evidence" value="ECO:0007669"/>
    <property type="project" value="UniProtKB-UniRule"/>
</dbReference>
<sequence length="555" mass="58922">MRSDAVKKGMQQAPHRSLFNALGYTEEELERPLVGIVSSHNEIVPGHMNLDKIVEAVKMGVAMAGGTPIVFPAIAVCDGIAMGHVGMKYSLVTRDLIADSTECMALAHQFDALVMVPNCDKNVPGLLMAAARLNIPTIFVSGGPMMAGRVHGKKRSLSSMFEAVGSYSAGTMSEDEVREYERRVCPTCGSCSGMYTANSMNCLTEALGMGLPGNGTIPAVYSDRIKLAKHAGMQVMELLRRDIKPQDIMTEKAFLNALTIDMALGCSTNSMLHLPAIAHEAGVDLNVDIANEVSARTPNLCHLAPAGPTYMEDLNEAGGVYAVMNELTKKNLLYTDLITVTGKTVGENISGCEIRDKEVIRPLDNPYSQTGGLAILKGNIAPDSAVVKRSAVVPEMMQHEGPARVFDCEEDAIAAIKEGKIVSGDVVVIRYEGPKGGPGMREMLNPTSAIAGMGLGSSVALITDGRFSGASRGASIGHVSPEAAVGGPIALIEEGDIIQIDIDANSLNVKVSDEELAARRAKWQPREPKITSGYLARYAGLVTSGNRGAILEIKK</sequence>
<dbReference type="InterPro" id="IPR037237">
    <property type="entry name" value="IlvD/EDD_N"/>
</dbReference>
<dbReference type="PANTHER" id="PTHR43661:SF3">
    <property type="entry name" value="D-XYLONATE DEHYDRATASE YAGF-RELATED"/>
    <property type="match status" value="1"/>
</dbReference>
<feature type="binding site" evidence="15">
    <location>
        <position position="442"/>
    </location>
    <ligand>
        <name>Mg(2+)</name>
        <dbReference type="ChEBI" id="CHEBI:18420"/>
    </ligand>
</feature>
<comment type="caution">
    <text evidence="15">Lacks conserved residue(s) required for the propagation of feature annotation.</text>
</comment>
<evidence type="ECO:0000256" key="9">
    <source>
        <dbReference type="ARBA" id="ARBA00023239"/>
    </source>
</evidence>
<protein>
    <recommendedName>
        <fullName evidence="14 15">Dihydroxy-acid dehydratase</fullName>
        <shortName evidence="15">DAD</shortName>
        <ecNumber evidence="14 15">4.2.1.9</ecNumber>
    </recommendedName>
</protein>
<keyword evidence="8 15" id="KW-0411">Iron-sulfur</keyword>
<keyword evidence="5 15" id="KW-0479">Metal-binding</keyword>
<evidence type="ECO:0000256" key="8">
    <source>
        <dbReference type="ARBA" id="ARBA00023014"/>
    </source>
</evidence>
<dbReference type="Gene3D" id="3.50.30.80">
    <property type="entry name" value="IlvD/EDD C-terminal domain-like"/>
    <property type="match status" value="1"/>
</dbReference>
<dbReference type="UniPathway" id="UPA00049">
    <property type="reaction ID" value="UER00061"/>
</dbReference>
<reference evidence="18 19" key="1">
    <citation type="submission" date="2020-08" db="EMBL/GenBank/DDBJ databases">
        <authorList>
            <person name="Liu C."/>
            <person name="Sun Q."/>
        </authorList>
    </citation>
    <scope>NUCLEOTIDE SEQUENCE [LARGE SCALE GENOMIC DNA]</scope>
    <source>
        <strain evidence="18 19">NSJ-38</strain>
    </source>
</reference>
<evidence type="ECO:0000259" key="16">
    <source>
        <dbReference type="Pfam" id="PF00920"/>
    </source>
</evidence>
<dbReference type="Proteomes" id="UP000515823">
    <property type="component" value="Chromosome"/>
</dbReference>
<evidence type="ECO:0000256" key="6">
    <source>
        <dbReference type="ARBA" id="ARBA00022842"/>
    </source>
</evidence>
<keyword evidence="3 15" id="KW-0028">Amino-acid biosynthesis</keyword>
<comment type="function">
    <text evidence="15">Functions in the biosynthesis of branched-chain amino acids. Catalyzes the dehydration of (2R,3R)-2,3-dihydroxy-3-methylpentanoate (2,3-dihydroxy-3-methylvalerate) into 2-oxo-3-methylpentanoate (2-oxo-3-methylvalerate) and of (2R)-2,3-dihydroxy-3-methylbutanoate (2,3-dihydroxyisovalerate) into 2-oxo-3-methylbutanoate (2-oxoisovalerate), the penultimate precursor to L-isoleucine and L-valine, respectively.</text>
</comment>
<dbReference type="GO" id="GO:0000287">
    <property type="term" value="F:magnesium ion binding"/>
    <property type="evidence" value="ECO:0007669"/>
    <property type="project" value="UniProtKB-UniRule"/>
</dbReference>
<dbReference type="SUPFAM" id="SSF143975">
    <property type="entry name" value="IlvD/EDD N-terminal domain-like"/>
    <property type="match status" value="1"/>
</dbReference>
<evidence type="ECO:0000256" key="11">
    <source>
        <dbReference type="ARBA" id="ARBA00029304"/>
    </source>
</evidence>
<evidence type="ECO:0000256" key="10">
    <source>
        <dbReference type="ARBA" id="ARBA00023304"/>
    </source>
</evidence>
<dbReference type="Pfam" id="PF24877">
    <property type="entry name" value="ILV_EDD_C"/>
    <property type="match status" value="1"/>
</dbReference>
<dbReference type="HAMAP" id="MF_00012">
    <property type="entry name" value="IlvD"/>
    <property type="match status" value="1"/>
</dbReference>
<dbReference type="FunFam" id="3.50.30.80:FF:000001">
    <property type="entry name" value="Dihydroxy-acid dehydratase"/>
    <property type="match status" value="1"/>
</dbReference>
<evidence type="ECO:0000313" key="18">
    <source>
        <dbReference type="EMBL" id="QNM07007.1"/>
    </source>
</evidence>
<dbReference type="PROSITE" id="PS00886">
    <property type="entry name" value="ILVD_EDD_1"/>
    <property type="match status" value="1"/>
</dbReference>
<dbReference type="PROSITE" id="PS00887">
    <property type="entry name" value="ILVD_EDD_2"/>
    <property type="match status" value="1"/>
</dbReference>
<dbReference type="GO" id="GO:0004160">
    <property type="term" value="F:dihydroxy-acid dehydratase activity"/>
    <property type="evidence" value="ECO:0007669"/>
    <property type="project" value="UniProtKB-UniRule"/>
</dbReference>
<feature type="domain" description="Dihydroxy-acid/6-phosphogluconate dehydratase N-terminal" evidence="16">
    <location>
        <begin position="31"/>
        <end position="348"/>
    </location>
</feature>
<dbReference type="AlphaFoldDB" id="A0A7G9G875"/>
<name>A0A7G9G875_9FIRM</name>
<gene>
    <name evidence="15 18" type="primary">ilvD</name>
    <name evidence="18" type="ORF">H9Q78_07315</name>
</gene>
<evidence type="ECO:0000256" key="15">
    <source>
        <dbReference type="HAMAP-Rule" id="MF_00012"/>
    </source>
</evidence>
<dbReference type="InterPro" id="IPR000581">
    <property type="entry name" value="ILV_EDD_N"/>
</dbReference>
<evidence type="ECO:0000256" key="12">
    <source>
        <dbReference type="ARBA" id="ARBA00029436"/>
    </source>
</evidence>
<evidence type="ECO:0000256" key="4">
    <source>
        <dbReference type="ARBA" id="ARBA00022714"/>
    </source>
</evidence>
<feature type="binding site" description="via carbamate group" evidence="15">
    <location>
        <position position="121"/>
    </location>
    <ligand>
        <name>Mg(2+)</name>
        <dbReference type="ChEBI" id="CHEBI:18420"/>
    </ligand>
</feature>
<dbReference type="PANTHER" id="PTHR43661">
    <property type="entry name" value="D-XYLONATE DEHYDRATASE"/>
    <property type="match status" value="1"/>
</dbReference>
<comment type="pathway">
    <text evidence="13 15">Amino-acid biosynthesis; L-isoleucine biosynthesis; L-isoleucine from 2-oxobutanoate: step 3/4.</text>
</comment>
<evidence type="ECO:0000256" key="7">
    <source>
        <dbReference type="ARBA" id="ARBA00023004"/>
    </source>
</evidence>
<dbReference type="GO" id="GO:0051537">
    <property type="term" value="F:2 iron, 2 sulfur cluster binding"/>
    <property type="evidence" value="ECO:0007669"/>
    <property type="project" value="UniProtKB-UniRule"/>
</dbReference>
<evidence type="ECO:0000256" key="3">
    <source>
        <dbReference type="ARBA" id="ARBA00022605"/>
    </source>
</evidence>
<feature type="modified residue" description="N6-carboxylysine" evidence="15">
    <location>
        <position position="121"/>
    </location>
</feature>
<dbReference type="EC" id="4.2.1.9" evidence="14 15"/>
<dbReference type="NCBIfam" id="NF002068">
    <property type="entry name" value="PRK00911.1"/>
    <property type="match status" value="1"/>
</dbReference>
<dbReference type="UniPathway" id="UPA00047">
    <property type="reaction ID" value="UER00057"/>
</dbReference>
<organism evidence="18 19">
    <name type="scientific">Qiania dongpingensis</name>
    <dbReference type="NCBI Taxonomy" id="2763669"/>
    <lineage>
        <taxon>Bacteria</taxon>
        <taxon>Bacillati</taxon>
        <taxon>Bacillota</taxon>
        <taxon>Clostridia</taxon>
        <taxon>Lachnospirales</taxon>
        <taxon>Lachnospiraceae</taxon>
        <taxon>Qiania</taxon>
    </lineage>
</organism>
<dbReference type="InterPro" id="IPR056740">
    <property type="entry name" value="ILV_EDD_C"/>
</dbReference>
<comment type="catalytic activity">
    <reaction evidence="15">
        <text>(2R,3R)-2,3-dihydroxy-3-methylpentanoate = (S)-3-methyl-2-oxopentanoate + H2O</text>
        <dbReference type="Rhea" id="RHEA:27694"/>
        <dbReference type="ChEBI" id="CHEBI:15377"/>
        <dbReference type="ChEBI" id="CHEBI:35146"/>
        <dbReference type="ChEBI" id="CHEBI:49258"/>
        <dbReference type="EC" id="4.2.1.9"/>
    </reaction>
</comment>
<dbReference type="Pfam" id="PF00920">
    <property type="entry name" value="ILVD_EDD_N"/>
    <property type="match status" value="1"/>
</dbReference>
<accession>A0A7G9G875</accession>
<keyword evidence="19" id="KW-1185">Reference proteome</keyword>
<evidence type="ECO:0000313" key="19">
    <source>
        <dbReference type="Proteomes" id="UP000515823"/>
    </source>
</evidence>
<comment type="catalytic activity">
    <reaction evidence="11">
        <text>(2R)-2,3-dihydroxy-3-methylbutanoate = 3-methyl-2-oxobutanoate + H2O</text>
        <dbReference type="Rhea" id="RHEA:24809"/>
        <dbReference type="ChEBI" id="CHEBI:11851"/>
        <dbReference type="ChEBI" id="CHEBI:15377"/>
        <dbReference type="ChEBI" id="CHEBI:49072"/>
        <dbReference type="EC" id="4.2.1.9"/>
    </reaction>
    <physiologicalReaction direction="left-to-right" evidence="11">
        <dbReference type="Rhea" id="RHEA:24810"/>
    </physiologicalReaction>
</comment>
<keyword evidence="10 15" id="KW-0100">Branched-chain amino acid biosynthesis</keyword>
<dbReference type="NCBIfam" id="TIGR00110">
    <property type="entry name" value="ilvD"/>
    <property type="match status" value="1"/>
</dbReference>
<dbReference type="GO" id="GO:0005829">
    <property type="term" value="C:cytosol"/>
    <property type="evidence" value="ECO:0007669"/>
    <property type="project" value="TreeGrafter"/>
</dbReference>
<dbReference type="GO" id="GO:0009099">
    <property type="term" value="P:L-valine biosynthetic process"/>
    <property type="evidence" value="ECO:0007669"/>
    <property type="project" value="UniProtKB-UniRule"/>
</dbReference>
<feature type="binding site" evidence="15">
    <location>
        <position position="120"/>
    </location>
    <ligand>
        <name>Mg(2+)</name>
        <dbReference type="ChEBI" id="CHEBI:18420"/>
    </ligand>
</feature>
<keyword evidence="9 15" id="KW-0456">Lyase</keyword>
<comment type="cofactor">
    <cofactor evidence="1 15">
        <name>Mg(2+)</name>
        <dbReference type="ChEBI" id="CHEBI:18420"/>
    </cofactor>
</comment>
<dbReference type="InterPro" id="IPR020558">
    <property type="entry name" value="DiOHA_6PGluconate_deHydtase_CS"/>
</dbReference>
<dbReference type="KEGG" id="qdo:H9Q78_07315"/>
<evidence type="ECO:0000256" key="5">
    <source>
        <dbReference type="ARBA" id="ARBA00022723"/>
    </source>
</evidence>
<evidence type="ECO:0000256" key="2">
    <source>
        <dbReference type="ARBA" id="ARBA00006486"/>
    </source>
</evidence>
<evidence type="ECO:0000259" key="17">
    <source>
        <dbReference type="Pfam" id="PF24877"/>
    </source>
</evidence>
<dbReference type="RefSeq" id="WP_249304776.1">
    <property type="nucleotide sequence ID" value="NZ_CP060634.1"/>
</dbReference>